<dbReference type="InterPro" id="IPR022498">
    <property type="entry name" value="ABC_trnspt_W-bd_WtpA"/>
</dbReference>
<dbReference type="InParanoid" id="F0S3P9"/>
<gene>
    <name evidence="3" type="ordered locus">Dester_0830</name>
</gene>
<protein>
    <submittedName>
        <fullName evidence="3">Tungstate ABC transporter binding protein WtpA</fullName>
    </submittedName>
</protein>
<reference evidence="3 4" key="1">
    <citation type="journal article" date="2011" name="Stand. Genomic Sci.">
        <title>Complete genome sequence of the thermophilic sulfur-reducer Desulfurobacterium thermolithotrophum type strain (BSA(T)) from a deep-sea hydrothermal vent.</title>
        <authorList>
            <person name="Goker M."/>
            <person name="Daligault H."/>
            <person name="Mwirichia R."/>
            <person name="Lapidus A."/>
            <person name="Lucas S."/>
            <person name="Deshpande S."/>
            <person name="Pagani I."/>
            <person name="Tapia R."/>
            <person name="Cheng J.F."/>
            <person name="Goodwin L."/>
            <person name="Pitluck S."/>
            <person name="Liolios K."/>
            <person name="Ivanova N."/>
            <person name="Mavromatis K."/>
            <person name="Mikhailova N."/>
            <person name="Pati A."/>
            <person name="Chen A."/>
            <person name="Palaniappan K."/>
            <person name="Han C."/>
            <person name="Land M."/>
            <person name="Hauser L."/>
            <person name="Pan C."/>
            <person name="Brambilla E.M."/>
            <person name="Rohde M."/>
            <person name="Spring S."/>
            <person name="Sikorski J."/>
            <person name="Wirth R."/>
            <person name="Detter J.C."/>
            <person name="Woyke T."/>
            <person name="Bristow J."/>
            <person name="Eisen J.A."/>
            <person name="Markowitz V."/>
            <person name="Hugenholtz P."/>
            <person name="Kyrpides N.C."/>
            <person name="Klenk H.P."/>
        </authorList>
    </citation>
    <scope>NUCLEOTIDE SEQUENCE [LARGE SCALE GENOMIC DNA]</scope>
    <source>
        <strain evidence="4">DSM 11699 / BSA</strain>
    </source>
</reference>
<evidence type="ECO:0000256" key="2">
    <source>
        <dbReference type="SAM" id="SignalP"/>
    </source>
</evidence>
<keyword evidence="4" id="KW-1185">Reference proteome</keyword>
<dbReference type="eggNOG" id="COG0725">
    <property type="taxonomic scope" value="Bacteria"/>
</dbReference>
<feature type="chain" id="PRO_5003255863" evidence="2">
    <location>
        <begin position="20"/>
        <end position="321"/>
    </location>
</feature>
<evidence type="ECO:0000313" key="3">
    <source>
        <dbReference type="EMBL" id="ADY73471.1"/>
    </source>
</evidence>
<dbReference type="EMBL" id="CP002543">
    <property type="protein sequence ID" value="ADY73471.1"/>
    <property type="molecule type" value="Genomic_DNA"/>
</dbReference>
<evidence type="ECO:0000256" key="1">
    <source>
        <dbReference type="ARBA" id="ARBA00009438"/>
    </source>
</evidence>
<name>F0S3P9_DESTD</name>
<sequence>MRKLLAVLCSTLITSTAFATEKTTLIIFHAGSLSVPFKKMEEEFEKEHPNIDVRREPSGSVKAIRKVTDLHKPCDVVASADYSLIPKMMFPKYTDHVKVFATNELVLCYTSKSKYGDKINSSNWYEILKKKDVKWGFSNPNLDPCGYRTVMMIVLASDYYKKPLYKELLAPGTNLKLIKEDGKYKVLVPKIFRTKGNKVFVRPKAVALLGLLESGAIDYAIEYKSVALQHGLKYVELPKKINLSDLAYKNYYSKVEVKLGNGKVVKGKPIAYGITTVKNAPHPKEAKLWEDFVTSKRGVGILKECYQNPIYPPKVIEAKGN</sequence>
<feature type="signal peptide" evidence="2">
    <location>
        <begin position="1"/>
        <end position="19"/>
    </location>
</feature>
<keyword evidence="2" id="KW-0732">Signal</keyword>
<dbReference type="SUPFAM" id="SSF53850">
    <property type="entry name" value="Periplasmic binding protein-like II"/>
    <property type="match status" value="1"/>
</dbReference>
<dbReference type="PANTHER" id="PTHR30632:SF16">
    <property type="entry name" value="MOLYBDATE_TUNGSTATE-BINDING PROTEIN WTPA"/>
    <property type="match status" value="1"/>
</dbReference>
<dbReference type="Proteomes" id="UP000007102">
    <property type="component" value="Chromosome"/>
</dbReference>
<dbReference type="Gene3D" id="3.40.190.10">
    <property type="entry name" value="Periplasmic binding protein-like II"/>
    <property type="match status" value="2"/>
</dbReference>
<organism evidence="3 4">
    <name type="scientific">Desulfurobacterium thermolithotrophum (strain DSM 11699 / BSA)</name>
    <dbReference type="NCBI Taxonomy" id="868864"/>
    <lineage>
        <taxon>Bacteria</taxon>
        <taxon>Pseudomonadati</taxon>
        <taxon>Aquificota</taxon>
        <taxon>Aquificia</taxon>
        <taxon>Desulfurobacteriales</taxon>
        <taxon>Desulfurobacteriaceae</taxon>
        <taxon>Desulfurobacterium</taxon>
    </lineage>
</organism>
<dbReference type="KEGG" id="dte:Dester_0830"/>
<dbReference type="CDD" id="cd13540">
    <property type="entry name" value="PBP2_ModA_WtpA"/>
    <property type="match status" value="1"/>
</dbReference>
<dbReference type="STRING" id="868864.Dester_0830"/>
<comment type="similarity">
    <text evidence="1">Belongs to the bacterial solute-binding protein 1 family. WtpA subfamily.</text>
</comment>
<dbReference type="AlphaFoldDB" id="F0S3P9"/>
<dbReference type="HOGENOM" id="CLU_055936_0_0_0"/>
<reference evidence="4" key="2">
    <citation type="submission" date="2011-02" db="EMBL/GenBank/DDBJ databases">
        <title>The complete genome of Desulfurobacterium thermolithotrophum DSM 11699.</title>
        <authorList>
            <consortium name="US DOE Joint Genome Institute (JGI-PGF)"/>
            <person name="Lucas S."/>
            <person name="Copeland A."/>
            <person name="Lapidus A."/>
            <person name="Bruce D."/>
            <person name="Goodwin L."/>
            <person name="Pitluck S."/>
            <person name="Kyrpides N."/>
            <person name="Mavromatis K."/>
            <person name="Pagani I."/>
            <person name="Ivanova N."/>
            <person name="Mikhailova N."/>
            <person name="Daligault H."/>
            <person name="Detter J.C."/>
            <person name="Tapia R."/>
            <person name="Han C."/>
            <person name="Land M."/>
            <person name="Hauser L."/>
            <person name="Markowitz V."/>
            <person name="Cheng J.-F."/>
            <person name="Hugenholtz P."/>
            <person name="Woyke T."/>
            <person name="Wu D."/>
            <person name="Spring S."/>
            <person name="Brambilla E."/>
            <person name="Klenk H.-P."/>
            <person name="Eisen J.A."/>
        </authorList>
    </citation>
    <scope>NUCLEOTIDE SEQUENCE [LARGE SCALE GENOMIC DNA]</scope>
    <source>
        <strain evidence="4">DSM 11699 / BSA</strain>
    </source>
</reference>
<accession>F0S3P9</accession>
<dbReference type="Pfam" id="PF13531">
    <property type="entry name" value="SBP_bac_11"/>
    <property type="match status" value="1"/>
</dbReference>
<dbReference type="RefSeq" id="WP_013638425.1">
    <property type="nucleotide sequence ID" value="NC_015185.1"/>
</dbReference>
<evidence type="ECO:0000313" key="4">
    <source>
        <dbReference type="Proteomes" id="UP000007102"/>
    </source>
</evidence>
<dbReference type="GO" id="GO:0030973">
    <property type="term" value="F:molybdate ion binding"/>
    <property type="evidence" value="ECO:0007669"/>
    <property type="project" value="TreeGrafter"/>
</dbReference>
<dbReference type="GO" id="GO:1901359">
    <property type="term" value="F:tungstate binding"/>
    <property type="evidence" value="ECO:0007669"/>
    <property type="project" value="InterPro"/>
</dbReference>
<dbReference type="NCBIfam" id="TIGR03730">
    <property type="entry name" value="tungstate_WtpA"/>
    <property type="match status" value="1"/>
</dbReference>
<dbReference type="PANTHER" id="PTHR30632">
    <property type="entry name" value="MOLYBDATE-BINDING PERIPLASMIC PROTEIN"/>
    <property type="match status" value="1"/>
</dbReference>
<proteinExistence type="inferred from homology"/>
<dbReference type="NCBIfam" id="NF003196">
    <property type="entry name" value="PRK04168.1"/>
    <property type="match status" value="1"/>
</dbReference>
<dbReference type="InterPro" id="IPR050682">
    <property type="entry name" value="ModA/WtpA"/>
</dbReference>
<dbReference type="GO" id="GO:0015689">
    <property type="term" value="P:molybdate ion transport"/>
    <property type="evidence" value="ECO:0007669"/>
    <property type="project" value="TreeGrafter"/>
</dbReference>